<sequence length="118" mass="13016">MGLDVPQRAAGQESAALKCFGDFLALYNMSESTLKGIAKSLAEPGALPSAKKRVSDPPCERRRHRHAGQSRRFAASARSPPWVLMELGYHMRVVVIVLVQEIEGAQVVLWHHEAARKS</sequence>
<gene>
    <name evidence="2" type="ORF">PF006_g9790</name>
</gene>
<organism evidence="2 3">
    <name type="scientific">Phytophthora fragariae</name>
    <dbReference type="NCBI Taxonomy" id="53985"/>
    <lineage>
        <taxon>Eukaryota</taxon>
        <taxon>Sar</taxon>
        <taxon>Stramenopiles</taxon>
        <taxon>Oomycota</taxon>
        <taxon>Peronosporomycetes</taxon>
        <taxon>Peronosporales</taxon>
        <taxon>Peronosporaceae</taxon>
        <taxon>Phytophthora</taxon>
    </lineage>
</organism>
<feature type="region of interest" description="Disordered" evidence="1">
    <location>
        <begin position="46"/>
        <end position="73"/>
    </location>
</feature>
<evidence type="ECO:0000313" key="2">
    <source>
        <dbReference type="EMBL" id="KAE9145348.1"/>
    </source>
</evidence>
<evidence type="ECO:0000313" key="3">
    <source>
        <dbReference type="Proteomes" id="UP000440732"/>
    </source>
</evidence>
<accession>A0A6A3U2V9</accession>
<dbReference type="Proteomes" id="UP000440732">
    <property type="component" value="Unassembled WGS sequence"/>
</dbReference>
<dbReference type="EMBL" id="QXGA01000477">
    <property type="protein sequence ID" value="KAE9145348.1"/>
    <property type="molecule type" value="Genomic_DNA"/>
</dbReference>
<evidence type="ECO:0000256" key="1">
    <source>
        <dbReference type="SAM" id="MobiDB-lite"/>
    </source>
</evidence>
<comment type="caution">
    <text evidence="2">The sequence shown here is derived from an EMBL/GenBank/DDBJ whole genome shotgun (WGS) entry which is preliminary data.</text>
</comment>
<proteinExistence type="predicted"/>
<reference evidence="2 3" key="1">
    <citation type="submission" date="2018-08" db="EMBL/GenBank/DDBJ databases">
        <title>Genomic investigation of the strawberry pathogen Phytophthora fragariae indicates pathogenicity is determined by transcriptional variation in three key races.</title>
        <authorList>
            <person name="Adams T.M."/>
            <person name="Armitage A.D."/>
            <person name="Sobczyk M.K."/>
            <person name="Bates H.J."/>
            <person name="Dunwell J.M."/>
            <person name="Nellist C.F."/>
            <person name="Harrison R.J."/>
        </authorList>
    </citation>
    <scope>NUCLEOTIDE SEQUENCE [LARGE SCALE GENOMIC DNA]</scope>
    <source>
        <strain evidence="2 3">NOV-5</strain>
    </source>
</reference>
<protein>
    <submittedName>
        <fullName evidence="2">Uncharacterized protein</fullName>
    </submittedName>
</protein>
<name>A0A6A3U2V9_9STRA</name>
<dbReference type="AlphaFoldDB" id="A0A6A3U2V9"/>